<dbReference type="SMART" id="SM00679">
    <property type="entry name" value="CTNS"/>
    <property type="match status" value="2"/>
</dbReference>
<feature type="transmembrane region" description="Helical" evidence="5">
    <location>
        <begin position="241"/>
        <end position="264"/>
    </location>
</feature>
<dbReference type="InterPro" id="IPR006603">
    <property type="entry name" value="PQ-loop_rpt"/>
</dbReference>
<protein>
    <submittedName>
        <fullName evidence="6">Uncharacterized protein</fullName>
    </submittedName>
</protein>
<dbReference type="FunFam" id="1.20.1280.290:FF:000019">
    <property type="entry name" value="PQ-loop repeat family protein / transmembrane family protein"/>
    <property type="match status" value="1"/>
</dbReference>
<accession>A0A7I8JYI3</accession>
<evidence type="ECO:0000256" key="4">
    <source>
        <dbReference type="ARBA" id="ARBA00023136"/>
    </source>
</evidence>
<evidence type="ECO:0000256" key="2">
    <source>
        <dbReference type="ARBA" id="ARBA00022692"/>
    </source>
</evidence>
<dbReference type="Gene3D" id="1.20.1280.290">
    <property type="match status" value="2"/>
</dbReference>
<gene>
    <name evidence="6" type="ORF">SI8410_01001177</name>
</gene>
<keyword evidence="4 5" id="KW-0472">Membrane</keyword>
<evidence type="ECO:0000313" key="7">
    <source>
        <dbReference type="Proteomes" id="UP000663760"/>
    </source>
</evidence>
<dbReference type="Pfam" id="PF04193">
    <property type="entry name" value="PQ-loop"/>
    <property type="match status" value="2"/>
</dbReference>
<dbReference type="OrthoDB" id="8048523at2759"/>
<comment type="subcellular location">
    <subcellularLocation>
        <location evidence="1">Membrane</location>
        <topology evidence="1">Multi-pass membrane protein</topology>
    </subcellularLocation>
</comment>
<dbReference type="FunFam" id="1.20.1280.290:FF:000012">
    <property type="entry name" value="Vacuolar membrane PQ loop repeat protein"/>
    <property type="match status" value="1"/>
</dbReference>
<evidence type="ECO:0000256" key="5">
    <source>
        <dbReference type="SAM" id="Phobius"/>
    </source>
</evidence>
<evidence type="ECO:0000256" key="1">
    <source>
        <dbReference type="ARBA" id="ARBA00004141"/>
    </source>
</evidence>
<evidence type="ECO:0000256" key="3">
    <source>
        <dbReference type="ARBA" id="ARBA00022989"/>
    </source>
</evidence>
<keyword evidence="3 5" id="KW-1133">Transmembrane helix</keyword>
<dbReference type="PANTHER" id="PTHR16201">
    <property type="entry name" value="SEVEN TRANSMEMBRANE PROTEIN 1-RELATED"/>
    <property type="match status" value="1"/>
</dbReference>
<keyword evidence="2 5" id="KW-0812">Transmembrane</keyword>
<feature type="transmembrane region" description="Helical" evidence="5">
    <location>
        <begin position="211"/>
        <end position="229"/>
    </location>
</feature>
<dbReference type="AlphaFoldDB" id="A0A7I8JYI3"/>
<feature type="transmembrane region" description="Helical" evidence="5">
    <location>
        <begin position="77"/>
        <end position="97"/>
    </location>
</feature>
<sequence>MRNGGPLCPSTTHCASIGLGLVSVLSWGVAEVPQIITNYREKSTEGLSIAFLSTWILGDLFNLAGCWLEPATLPTQFYMALLYTATTLVLTGQTVYYGHVYRWLKTEKSAPPLNTKSMLSVAMSTVLCLGGLSLRHSRGEGANKPSTSKVILVGRKILQQHMSVPSSAEKAGSSGVGTFLGWAMAVIYMGGRLPQICLNMRRGTVEGLSSLMFGFALVGNATYVASILVSSLDWSRISPNLPWLVDAGGCVLLDSFVSFSYVFFTKFMQDRQQGLSILFLSVLICEENIHNNFSDLDSVSILPVPLRQLHDHDVPSASLVFMPDVHPEYQVH</sequence>
<keyword evidence="7" id="KW-1185">Reference proteome</keyword>
<dbReference type="GO" id="GO:0016020">
    <property type="term" value="C:membrane"/>
    <property type="evidence" value="ECO:0007669"/>
    <property type="project" value="UniProtKB-SubCell"/>
</dbReference>
<dbReference type="EMBL" id="LR746264">
    <property type="protein sequence ID" value="CAA7389070.1"/>
    <property type="molecule type" value="Genomic_DNA"/>
</dbReference>
<reference evidence="6" key="1">
    <citation type="submission" date="2020-02" db="EMBL/GenBank/DDBJ databases">
        <authorList>
            <person name="Scholz U."/>
            <person name="Mascher M."/>
            <person name="Fiebig A."/>
        </authorList>
    </citation>
    <scope>NUCLEOTIDE SEQUENCE</scope>
</reference>
<feature type="transmembrane region" description="Helical" evidence="5">
    <location>
        <begin position="46"/>
        <end position="65"/>
    </location>
</feature>
<name>A0A7I8JYI3_SPIIN</name>
<evidence type="ECO:0000313" key="6">
    <source>
        <dbReference type="EMBL" id="CAA7389070.1"/>
    </source>
</evidence>
<dbReference type="InterPro" id="IPR051415">
    <property type="entry name" value="LAAT-1"/>
</dbReference>
<organism evidence="6 7">
    <name type="scientific">Spirodela intermedia</name>
    <name type="common">Intermediate duckweed</name>
    <dbReference type="NCBI Taxonomy" id="51605"/>
    <lineage>
        <taxon>Eukaryota</taxon>
        <taxon>Viridiplantae</taxon>
        <taxon>Streptophyta</taxon>
        <taxon>Embryophyta</taxon>
        <taxon>Tracheophyta</taxon>
        <taxon>Spermatophyta</taxon>
        <taxon>Magnoliopsida</taxon>
        <taxon>Liliopsida</taxon>
        <taxon>Araceae</taxon>
        <taxon>Lemnoideae</taxon>
        <taxon>Spirodela</taxon>
    </lineage>
</organism>
<dbReference type="Proteomes" id="UP000663760">
    <property type="component" value="Chromosome 1"/>
</dbReference>
<dbReference type="PANTHER" id="PTHR16201:SF44">
    <property type="entry name" value="SEVEN TRANSMEMBRANE PROTEIN 1"/>
    <property type="match status" value="1"/>
</dbReference>
<proteinExistence type="predicted"/>